<dbReference type="Gene3D" id="3.40.50.2300">
    <property type="match status" value="1"/>
</dbReference>
<evidence type="ECO:0000256" key="3">
    <source>
        <dbReference type="SAM" id="Coils"/>
    </source>
</evidence>
<dbReference type="EMBL" id="NWVD01000004">
    <property type="protein sequence ID" value="PCG08635.1"/>
    <property type="molecule type" value="Genomic_DNA"/>
</dbReference>
<dbReference type="Gene3D" id="1.10.10.10">
    <property type="entry name" value="Winged helix-like DNA-binding domain superfamily/Winged helix DNA-binding domain"/>
    <property type="match status" value="1"/>
</dbReference>
<feature type="domain" description="Response regulatory" evidence="5">
    <location>
        <begin position="27"/>
        <end position="142"/>
    </location>
</feature>
<dbReference type="InterPro" id="IPR036388">
    <property type="entry name" value="WH-like_DNA-bd_sf"/>
</dbReference>
<dbReference type="InterPro" id="IPR039420">
    <property type="entry name" value="WalR-like"/>
</dbReference>
<dbReference type="SMART" id="SM00421">
    <property type="entry name" value="HTH_LUXR"/>
    <property type="match status" value="1"/>
</dbReference>
<accession>A0A2A4HY75</accession>
<feature type="coiled-coil region" evidence="3">
    <location>
        <begin position="131"/>
        <end position="168"/>
    </location>
</feature>
<keyword evidence="2" id="KW-0597">Phosphoprotein</keyword>
<evidence type="ECO:0000256" key="2">
    <source>
        <dbReference type="PROSITE-ProRule" id="PRU00169"/>
    </source>
</evidence>
<dbReference type="GO" id="GO:0000160">
    <property type="term" value="P:phosphorelay signal transduction system"/>
    <property type="evidence" value="ECO:0007669"/>
    <property type="project" value="InterPro"/>
</dbReference>
<evidence type="ECO:0000313" key="7">
    <source>
        <dbReference type="Proteomes" id="UP000218784"/>
    </source>
</evidence>
<dbReference type="InterPro" id="IPR016032">
    <property type="entry name" value="Sig_transdc_resp-reg_C-effctor"/>
</dbReference>
<dbReference type="Pfam" id="PF00072">
    <property type="entry name" value="Response_reg"/>
    <property type="match status" value="1"/>
</dbReference>
<dbReference type="InterPro" id="IPR000792">
    <property type="entry name" value="Tscrpt_reg_LuxR_C"/>
</dbReference>
<evidence type="ECO:0000259" key="5">
    <source>
        <dbReference type="PROSITE" id="PS50110"/>
    </source>
</evidence>
<dbReference type="PANTHER" id="PTHR43214:SF44">
    <property type="entry name" value="TWO-COMPONENT RESPONSE REGULATOR"/>
    <property type="match status" value="1"/>
</dbReference>
<dbReference type="GO" id="GO:0003677">
    <property type="term" value="F:DNA binding"/>
    <property type="evidence" value="ECO:0007669"/>
    <property type="project" value="UniProtKB-KW"/>
</dbReference>
<dbReference type="GO" id="GO:0006355">
    <property type="term" value="P:regulation of DNA-templated transcription"/>
    <property type="evidence" value="ECO:0007669"/>
    <property type="project" value="InterPro"/>
</dbReference>
<dbReference type="PRINTS" id="PR00038">
    <property type="entry name" value="HTHLUXR"/>
</dbReference>
<dbReference type="PANTHER" id="PTHR43214">
    <property type="entry name" value="TWO-COMPONENT RESPONSE REGULATOR"/>
    <property type="match status" value="1"/>
</dbReference>
<feature type="modified residue" description="4-aspartylphosphate" evidence="2">
    <location>
        <position position="77"/>
    </location>
</feature>
<protein>
    <submittedName>
        <fullName evidence="6">DNA-binding response regulator</fullName>
    </submittedName>
</protein>
<keyword evidence="1 6" id="KW-0238">DNA-binding</keyword>
<reference evidence="6 7" key="1">
    <citation type="submission" date="2017-09" db="EMBL/GenBank/DDBJ databases">
        <title>Sphingomonas ginsenosidimutans KACC 14949, whole genome shotgun sequence.</title>
        <authorList>
            <person name="Feng G."/>
            <person name="Zhu H."/>
        </authorList>
    </citation>
    <scope>NUCLEOTIDE SEQUENCE [LARGE SCALE GENOMIC DNA]</scope>
    <source>
        <strain evidence="6 7">KACC 14949</strain>
    </source>
</reference>
<proteinExistence type="predicted"/>
<dbReference type="SMART" id="SM00448">
    <property type="entry name" value="REC"/>
    <property type="match status" value="1"/>
</dbReference>
<dbReference type="PROSITE" id="PS50043">
    <property type="entry name" value="HTH_LUXR_2"/>
    <property type="match status" value="1"/>
</dbReference>
<feature type="domain" description="HTH luxR-type" evidence="4">
    <location>
        <begin position="158"/>
        <end position="223"/>
    </location>
</feature>
<dbReference type="PROSITE" id="PS50110">
    <property type="entry name" value="RESPONSE_REGULATORY"/>
    <property type="match status" value="1"/>
</dbReference>
<dbReference type="CDD" id="cd06170">
    <property type="entry name" value="LuxR_C_like"/>
    <property type="match status" value="1"/>
</dbReference>
<keyword evidence="7" id="KW-1185">Reference proteome</keyword>
<evidence type="ECO:0000313" key="6">
    <source>
        <dbReference type="EMBL" id="PCG08635.1"/>
    </source>
</evidence>
<dbReference type="SUPFAM" id="SSF46894">
    <property type="entry name" value="C-terminal effector domain of the bipartite response regulators"/>
    <property type="match status" value="1"/>
</dbReference>
<dbReference type="PROSITE" id="PS00622">
    <property type="entry name" value="HTH_LUXR_1"/>
    <property type="match status" value="1"/>
</dbReference>
<dbReference type="InterPro" id="IPR001789">
    <property type="entry name" value="Sig_transdc_resp-reg_receiver"/>
</dbReference>
<dbReference type="InterPro" id="IPR011006">
    <property type="entry name" value="CheY-like_superfamily"/>
</dbReference>
<sequence length="228" mass="24697">MVRAGGLPATAALASDTFGTGPGMKGVVHIVDDDLSVRNSLYQLVTTRTHMLVRTFRSGDEFLGALPDLERGIVLLDLDMPGMSGVEVLAILRARRPDFIPLILTGYGDVSTTVSAMRLGAFDVIEKPFEIAALLRTLEQAMAKLERDRDVQDNARAAREQIDKLSDREREVLLLLVAGHPNKAVARELGVSPRTVEGHRASMMAKLEIASLPEAMRLAYAAGLIPLA</sequence>
<organism evidence="6 7">
    <name type="scientific">Sphingomonas ginsenosidimutans</name>
    <dbReference type="NCBI Taxonomy" id="862134"/>
    <lineage>
        <taxon>Bacteria</taxon>
        <taxon>Pseudomonadati</taxon>
        <taxon>Pseudomonadota</taxon>
        <taxon>Alphaproteobacteria</taxon>
        <taxon>Sphingomonadales</taxon>
        <taxon>Sphingomonadaceae</taxon>
        <taxon>Sphingomonas</taxon>
    </lineage>
</organism>
<dbReference type="SUPFAM" id="SSF52172">
    <property type="entry name" value="CheY-like"/>
    <property type="match status" value="1"/>
</dbReference>
<name>A0A2A4HY75_9SPHN</name>
<dbReference type="Pfam" id="PF00196">
    <property type="entry name" value="GerE"/>
    <property type="match status" value="1"/>
</dbReference>
<dbReference type="AlphaFoldDB" id="A0A2A4HY75"/>
<gene>
    <name evidence="6" type="primary">fixJ</name>
    <name evidence="6" type="ORF">COA17_10750</name>
</gene>
<dbReference type="Proteomes" id="UP000218784">
    <property type="component" value="Unassembled WGS sequence"/>
</dbReference>
<evidence type="ECO:0000256" key="1">
    <source>
        <dbReference type="ARBA" id="ARBA00023125"/>
    </source>
</evidence>
<keyword evidence="3" id="KW-0175">Coiled coil</keyword>
<evidence type="ECO:0000259" key="4">
    <source>
        <dbReference type="PROSITE" id="PS50043"/>
    </source>
</evidence>
<comment type="caution">
    <text evidence="6">The sequence shown here is derived from an EMBL/GenBank/DDBJ whole genome shotgun (WGS) entry which is preliminary data.</text>
</comment>